<dbReference type="InParanoid" id="A0A194R524"/>
<proteinExistence type="predicted"/>
<evidence type="ECO:0000313" key="1">
    <source>
        <dbReference type="EMBL" id="KPJ12782.1"/>
    </source>
</evidence>
<organism evidence="1 2">
    <name type="scientific">Papilio machaon</name>
    <name type="common">Old World swallowtail butterfly</name>
    <dbReference type="NCBI Taxonomy" id="76193"/>
    <lineage>
        <taxon>Eukaryota</taxon>
        <taxon>Metazoa</taxon>
        <taxon>Ecdysozoa</taxon>
        <taxon>Arthropoda</taxon>
        <taxon>Hexapoda</taxon>
        <taxon>Insecta</taxon>
        <taxon>Pterygota</taxon>
        <taxon>Neoptera</taxon>
        <taxon>Endopterygota</taxon>
        <taxon>Lepidoptera</taxon>
        <taxon>Glossata</taxon>
        <taxon>Ditrysia</taxon>
        <taxon>Papilionoidea</taxon>
        <taxon>Papilionidae</taxon>
        <taxon>Papilioninae</taxon>
        <taxon>Papilio</taxon>
    </lineage>
</organism>
<reference evidence="1 2" key="1">
    <citation type="journal article" date="2015" name="Nat. Commun.">
        <title>Outbred genome sequencing and CRISPR/Cas9 gene editing in butterflies.</title>
        <authorList>
            <person name="Li X."/>
            <person name="Fan D."/>
            <person name="Zhang W."/>
            <person name="Liu G."/>
            <person name="Zhang L."/>
            <person name="Zhao L."/>
            <person name="Fang X."/>
            <person name="Chen L."/>
            <person name="Dong Y."/>
            <person name="Chen Y."/>
            <person name="Ding Y."/>
            <person name="Zhao R."/>
            <person name="Feng M."/>
            <person name="Zhu Y."/>
            <person name="Feng Y."/>
            <person name="Jiang X."/>
            <person name="Zhu D."/>
            <person name="Xiang H."/>
            <person name="Feng X."/>
            <person name="Li S."/>
            <person name="Wang J."/>
            <person name="Zhang G."/>
            <person name="Kronforst M.R."/>
            <person name="Wang W."/>
        </authorList>
    </citation>
    <scope>NUCLEOTIDE SEQUENCE [LARGE SCALE GENOMIC DNA]</scope>
    <source>
        <strain evidence="1">Ya'a_city_454_Pm</strain>
        <tissue evidence="1">Whole body</tissue>
    </source>
</reference>
<evidence type="ECO:0000313" key="2">
    <source>
        <dbReference type="Proteomes" id="UP000053240"/>
    </source>
</evidence>
<keyword evidence="2" id="KW-1185">Reference proteome</keyword>
<sequence>MAELYEKYNTTHEDIEMIDQATKPLDPGDMAPPAGAYITISNESGTDSDCSLISKRKVKRSHIRGLVEKNPKRQ</sequence>
<gene>
    <name evidence="1" type="ORF">RR48_10412</name>
</gene>
<protein>
    <submittedName>
        <fullName evidence="1">Uncharacterized protein</fullName>
    </submittedName>
</protein>
<dbReference type="EMBL" id="KQ460685">
    <property type="protein sequence ID" value="KPJ12782.1"/>
    <property type="molecule type" value="Genomic_DNA"/>
</dbReference>
<dbReference type="Proteomes" id="UP000053240">
    <property type="component" value="Unassembled WGS sequence"/>
</dbReference>
<accession>A0A194R524</accession>
<dbReference type="AlphaFoldDB" id="A0A194R524"/>
<name>A0A194R524_PAPMA</name>